<keyword evidence="12" id="KW-0479">Metal-binding</keyword>
<evidence type="ECO:0000256" key="3">
    <source>
        <dbReference type="ARBA" id="ARBA00007658"/>
    </source>
</evidence>
<gene>
    <name evidence="16" type="ORF">BDV98DRAFT_590469</name>
</gene>
<evidence type="ECO:0000256" key="15">
    <source>
        <dbReference type="SAM" id="SignalP"/>
    </source>
</evidence>
<dbReference type="InterPro" id="IPR012341">
    <property type="entry name" value="6hp_glycosidase-like_sf"/>
</dbReference>
<feature type="active site" description="Proton donor" evidence="11">
    <location>
        <position position="120"/>
    </location>
</feature>
<feature type="binding site" evidence="12">
    <location>
        <position position="483"/>
    </location>
    <ligand>
        <name>Ca(2+)</name>
        <dbReference type="ChEBI" id="CHEBI:29108"/>
    </ligand>
</feature>
<keyword evidence="17" id="KW-1185">Reference proteome</keyword>
<evidence type="ECO:0000256" key="11">
    <source>
        <dbReference type="PIRSR" id="PIRSR601382-1"/>
    </source>
</evidence>
<keyword evidence="6 13" id="KW-1015">Disulfide bond</keyword>
<feature type="chain" id="PRO_5022757482" description="alpha-1,2-Mannosidase" evidence="15">
    <location>
        <begin position="20"/>
        <end position="538"/>
    </location>
</feature>
<keyword evidence="12" id="KW-0106">Calcium</keyword>
<dbReference type="PANTHER" id="PTHR11742:SF101">
    <property type="entry name" value="MANNOSYL-OLIGOSACCHARIDE ALPHA-1,2-MANNOSIDASE 1B"/>
    <property type="match status" value="1"/>
</dbReference>
<feature type="signal peptide" evidence="15">
    <location>
        <begin position="1"/>
        <end position="19"/>
    </location>
</feature>
<accession>A0A5C3R1T3</accession>
<protein>
    <recommendedName>
        <fullName evidence="14">alpha-1,2-Mannosidase</fullName>
        <ecNumber evidence="14">3.2.1.-</ecNumber>
    </recommendedName>
</protein>
<evidence type="ECO:0000256" key="2">
    <source>
        <dbReference type="ARBA" id="ARBA00004922"/>
    </source>
</evidence>
<comment type="catalytic activity">
    <reaction evidence="10">
        <text>N(4)-(alpha-D-Man-(1-&gt;2)-alpha-D-Man-(1-&gt;2)-alpha-D-Man-(1-&gt;3)-[alpha-D-Man-(1-&gt;2)-alpha-D-Man-(1-&gt;3)-[alpha-D-Man-(1-&gt;2)-alpha-D-Man-(1-&gt;6)]-alpha-D-Man-(1-&gt;6)]-beta-D-Man-(1-&gt;4)-beta-D-GlcNAc-(1-&gt;4)-beta-D-GlcNAc)-L-asparaginyl-[protein] (N-glucan mannose isomer 9A1,2,3B1,2,3) + 4 H2O = N(4)-(alpha-D-Man-(1-&gt;3)-[alpha-D-Man-(1-&gt;3)-[alpha-D-Man-(1-&gt;6)]-alpha-D-Man-(1-&gt;6)]-beta-D-Man-(1-&gt;4)-beta-D-GlcNAc-(1-&gt;4)-beta-D-GlcNAc)-L-asparaginyl-[protein] (N-glucan mannose isomer 5A1,2) + 4 beta-D-mannose</text>
        <dbReference type="Rhea" id="RHEA:56008"/>
        <dbReference type="Rhea" id="RHEA-COMP:14356"/>
        <dbReference type="Rhea" id="RHEA-COMP:14367"/>
        <dbReference type="ChEBI" id="CHEBI:15377"/>
        <dbReference type="ChEBI" id="CHEBI:28563"/>
        <dbReference type="ChEBI" id="CHEBI:59087"/>
        <dbReference type="ChEBI" id="CHEBI:139493"/>
        <dbReference type="EC" id="3.2.1.113"/>
    </reaction>
</comment>
<evidence type="ECO:0000256" key="10">
    <source>
        <dbReference type="ARBA" id="ARBA00048605"/>
    </source>
</evidence>
<comment type="similarity">
    <text evidence="3 14">Belongs to the glycosyl hydrolase 47 family.</text>
</comment>
<dbReference type="GO" id="GO:0004571">
    <property type="term" value="F:mannosyl-oligosaccharide 1,2-alpha-mannosidase activity"/>
    <property type="evidence" value="ECO:0007669"/>
    <property type="project" value="UniProtKB-EC"/>
</dbReference>
<evidence type="ECO:0000256" key="6">
    <source>
        <dbReference type="ARBA" id="ARBA00023157"/>
    </source>
</evidence>
<evidence type="ECO:0000256" key="1">
    <source>
        <dbReference type="ARBA" id="ARBA00001913"/>
    </source>
</evidence>
<evidence type="ECO:0000256" key="8">
    <source>
        <dbReference type="ARBA" id="ARBA00023295"/>
    </source>
</evidence>
<dbReference type="EC" id="3.2.1.-" evidence="14"/>
<dbReference type="Gene3D" id="1.50.10.10">
    <property type="match status" value="1"/>
</dbReference>
<dbReference type="SUPFAM" id="SSF48225">
    <property type="entry name" value="Seven-hairpin glycosidases"/>
    <property type="match status" value="1"/>
</dbReference>
<dbReference type="GO" id="GO:0005509">
    <property type="term" value="F:calcium ion binding"/>
    <property type="evidence" value="ECO:0007669"/>
    <property type="project" value="InterPro"/>
</dbReference>
<dbReference type="FunFam" id="1.50.10.10:FF:000047">
    <property type="entry name" value="Mannosyl-oligosaccharide alpha-1,2-mannosidase"/>
    <property type="match status" value="1"/>
</dbReference>
<feature type="active site" evidence="11">
    <location>
        <position position="250"/>
    </location>
</feature>
<evidence type="ECO:0000256" key="9">
    <source>
        <dbReference type="ARBA" id="ARBA00047669"/>
    </source>
</evidence>
<comment type="catalytic activity">
    <reaction evidence="9">
        <text>N(4)-(alpha-D-Man-(1-&gt;2)-alpha-D-Man-(1-&gt;2)-alpha-D-Man-(1-&gt;3)-[alpha-D-Man-(1-&gt;3)-[alpha-D-Man-(1-&gt;2)-alpha-D-Man-(1-&gt;6)]-alpha-D-Man-(1-&gt;6)]-beta-D-Man-(1-&gt;4)-beta-D-GlcNAc-(1-&gt;4)-beta-D-GlcNAc)-L-asparaginyl-[protein] (N-glucan mannose isomer 8A1,2,3B1,3) + 3 H2O = N(4)-(alpha-D-Man-(1-&gt;3)-[alpha-D-Man-(1-&gt;3)-[alpha-D-Man-(1-&gt;6)]-alpha-D-Man-(1-&gt;6)]-beta-D-Man-(1-&gt;4)-beta-D-GlcNAc-(1-&gt;4)-beta-D-GlcNAc)-L-asparaginyl-[protein] (N-glucan mannose isomer 5A1,2) + 3 beta-D-mannose</text>
        <dbReference type="Rhea" id="RHEA:56028"/>
        <dbReference type="Rhea" id="RHEA-COMP:14358"/>
        <dbReference type="Rhea" id="RHEA-COMP:14367"/>
        <dbReference type="ChEBI" id="CHEBI:15377"/>
        <dbReference type="ChEBI" id="CHEBI:28563"/>
        <dbReference type="ChEBI" id="CHEBI:59087"/>
        <dbReference type="ChEBI" id="CHEBI:60628"/>
        <dbReference type="EC" id="3.2.1.113"/>
    </reaction>
</comment>
<dbReference type="Pfam" id="PF01532">
    <property type="entry name" value="Glyco_hydro_47"/>
    <property type="match status" value="1"/>
</dbReference>
<dbReference type="GO" id="GO:0005783">
    <property type="term" value="C:endoplasmic reticulum"/>
    <property type="evidence" value="ECO:0007669"/>
    <property type="project" value="TreeGrafter"/>
</dbReference>
<dbReference type="OrthoDB" id="8118055at2759"/>
<keyword evidence="4 15" id="KW-0732">Signal</keyword>
<evidence type="ECO:0000256" key="5">
    <source>
        <dbReference type="ARBA" id="ARBA00022801"/>
    </source>
</evidence>
<evidence type="ECO:0000313" key="17">
    <source>
        <dbReference type="Proteomes" id="UP000305067"/>
    </source>
</evidence>
<dbReference type="GO" id="GO:0005975">
    <property type="term" value="P:carbohydrate metabolic process"/>
    <property type="evidence" value="ECO:0007669"/>
    <property type="project" value="InterPro"/>
</dbReference>
<evidence type="ECO:0000256" key="12">
    <source>
        <dbReference type="PIRSR" id="PIRSR601382-2"/>
    </source>
</evidence>
<evidence type="ECO:0000256" key="4">
    <source>
        <dbReference type="ARBA" id="ARBA00022729"/>
    </source>
</evidence>
<name>A0A5C3R1T3_9AGAR</name>
<dbReference type="AlphaFoldDB" id="A0A5C3R1T3"/>
<dbReference type="STRING" id="1884261.A0A5C3R1T3"/>
<dbReference type="InterPro" id="IPR036026">
    <property type="entry name" value="Seven-hairpin_glycosidases"/>
</dbReference>
<dbReference type="InterPro" id="IPR050749">
    <property type="entry name" value="Glycosyl_Hydrolase_47"/>
</dbReference>
<reference evidence="16 17" key="1">
    <citation type="journal article" date="2019" name="Nat. Ecol. Evol.">
        <title>Megaphylogeny resolves global patterns of mushroom evolution.</title>
        <authorList>
            <person name="Varga T."/>
            <person name="Krizsan K."/>
            <person name="Foldi C."/>
            <person name="Dima B."/>
            <person name="Sanchez-Garcia M."/>
            <person name="Sanchez-Ramirez S."/>
            <person name="Szollosi G.J."/>
            <person name="Szarkandi J.G."/>
            <person name="Papp V."/>
            <person name="Albert L."/>
            <person name="Andreopoulos W."/>
            <person name="Angelini C."/>
            <person name="Antonin V."/>
            <person name="Barry K.W."/>
            <person name="Bougher N.L."/>
            <person name="Buchanan P."/>
            <person name="Buyck B."/>
            <person name="Bense V."/>
            <person name="Catcheside P."/>
            <person name="Chovatia M."/>
            <person name="Cooper J."/>
            <person name="Damon W."/>
            <person name="Desjardin D."/>
            <person name="Finy P."/>
            <person name="Geml J."/>
            <person name="Haridas S."/>
            <person name="Hughes K."/>
            <person name="Justo A."/>
            <person name="Karasinski D."/>
            <person name="Kautmanova I."/>
            <person name="Kiss B."/>
            <person name="Kocsube S."/>
            <person name="Kotiranta H."/>
            <person name="LaButti K.M."/>
            <person name="Lechner B.E."/>
            <person name="Liimatainen K."/>
            <person name="Lipzen A."/>
            <person name="Lukacs Z."/>
            <person name="Mihaltcheva S."/>
            <person name="Morgado L.N."/>
            <person name="Niskanen T."/>
            <person name="Noordeloos M.E."/>
            <person name="Ohm R.A."/>
            <person name="Ortiz-Santana B."/>
            <person name="Ovrebo C."/>
            <person name="Racz N."/>
            <person name="Riley R."/>
            <person name="Savchenko A."/>
            <person name="Shiryaev A."/>
            <person name="Soop K."/>
            <person name="Spirin V."/>
            <person name="Szebenyi C."/>
            <person name="Tomsovsky M."/>
            <person name="Tulloss R.E."/>
            <person name="Uehling J."/>
            <person name="Grigoriev I.V."/>
            <person name="Vagvolgyi C."/>
            <person name="Papp T."/>
            <person name="Martin F.M."/>
            <person name="Miettinen O."/>
            <person name="Hibbett D.S."/>
            <person name="Nagy L.G."/>
        </authorList>
    </citation>
    <scope>NUCLEOTIDE SEQUENCE [LARGE SCALE GENOMIC DNA]</scope>
    <source>
        <strain evidence="16 17">CBS 309.79</strain>
    </source>
</reference>
<evidence type="ECO:0000256" key="14">
    <source>
        <dbReference type="RuleBase" id="RU361193"/>
    </source>
</evidence>
<evidence type="ECO:0000313" key="16">
    <source>
        <dbReference type="EMBL" id="TFL04694.1"/>
    </source>
</evidence>
<dbReference type="EMBL" id="ML178818">
    <property type="protein sequence ID" value="TFL04694.1"/>
    <property type="molecule type" value="Genomic_DNA"/>
</dbReference>
<feature type="active site" evidence="11">
    <location>
        <position position="395"/>
    </location>
</feature>
<dbReference type="Proteomes" id="UP000305067">
    <property type="component" value="Unassembled WGS sequence"/>
</dbReference>
<feature type="disulfide bond" evidence="13">
    <location>
        <begin position="314"/>
        <end position="343"/>
    </location>
</feature>
<evidence type="ECO:0000256" key="13">
    <source>
        <dbReference type="PIRSR" id="PIRSR601382-3"/>
    </source>
</evidence>
<keyword evidence="8 14" id="KW-0326">Glycosidase</keyword>
<dbReference type="GO" id="GO:0036503">
    <property type="term" value="P:ERAD pathway"/>
    <property type="evidence" value="ECO:0007669"/>
    <property type="project" value="UniProtKB-ARBA"/>
</dbReference>
<evidence type="ECO:0000256" key="7">
    <source>
        <dbReference type="ARBA" id="ARBA00023180"/>
    </source>
</evidence>
<sequence>MVRLTLAPVLLAGLPVVFSALVQKPDLALPESASAHRDEVVKIFKESYEAYREFAWGHDDLAPVSQGFINSRNGWGASVIDALATMKIIGLEELFLEGVDFAGTIDFSRSKVEGDVSVFETTIRYLGGFLSAYELDDFKNPILLQKAQEVADKMAFAWHEGSPIPHPWMDFATDTPDGRNSNIAEAGTLALEWLTLSKYTKNETYGELAVNALKHIANLTPPLPGLAAQGLNPTTGQFVGGYVSWGGASDSYFEYLIKYARLTNTDDPLFTKSWLTAIDSSIKHLLHKSSVGDHVYLGDWQNGELIPVSSHLACFHGGNWLLGGKLTNNDTIVKHGLDLVDSCWNTYASTATGIGPEVFRWFPEGTNATISGADLEFYNEHGFYMTGKGYIHRPEVLESNFMAWRVTGDTKYLDRAASAIESFNKYMTSPDFKGYAALRNVDDENTEFVDHMESFWFAEVLKYLYLTFDDPAHISLDEWVFTTEAQPLKAPPPKDVYSDGSIFSADNWFAPFTSTDGPLPVISPIPGVENPFTAHRQG</sequence>
<dbReference type="GO" id="GO:0016020">
    <property type="term" value="C:membrane"/>
    <property type="evidence" value="ECO:0007669"/>
    <property type="project" value="InterPro"/>
</dbReference>
<dbReference type="PRINTS" id="PR00747">
    <property type="entry name" value="GLYHDRLASE47"/>
</dbReference>
<proteinExistence type="inferred from homology"/>
<keyword evidence="7" id="KW-0325">Glycoprotein</keyword>
<feature type="active site" description="Proton donor" evidence="11">
    <location>
        <position position="357"/>
    </location>
</feature>
<comment type="pathway">
    <text evidence="2">Protein modification; protein glycosylation.</text>
</comment>
<keyword evidence="5 14" id="KW-0378">Hydrolase</keyword>
<organism evidence="16 17">
    <name type="scientific">Pterulicium gracile</name>
    <dbReference type="NCBI Taxonomy" id="1884261"/>
    <lineage>
        <taxon>Eukaryota</taxon>
        <taxon>Fungi</taxon>
        <taxon>Dikarya</taxon>
        <taxon>Basidiomycota</taxon>
        <taxon>Agaricomycotina</taxon>
        <taxon>Agaricomycetes</taxon>
        <taxon>Agaricomycetidae</taxon>
        <taxon>Agaricales</taxon>
        <taxon>Pleurotineae</taxon>
        <taxon>Pterulaceae</taxon>
        <taxon>Pterulicium</taxon>
    </lineage>
</organism>
<comment type="cofactor">
    <cofactor evidence="1 12">
        <name>Ca(2+)</name>
        <dbReference type="ChEBI" id="CHEBI:29108"/>
    </cofactor>
</comment>
<dbReference type="PANTHER" id="PTHR11742">
    <property type="entry name" value="MANNOSYL-OLIGOSACCHARIDE ALPHA-1,2-MANNOSIDASE-RELATED"/>
    <property type="match status" value="1"/>
</dbReference>
<dbReference type="InterPro" id="IPR001382">
    <property type="entry name" value="Glyco_hydro_47"/>
</dbReference>